<dbReference type="Proteomes" id="UP000314294">
    <property type="component" value="Unassembled WGS sequence"/>
</dbReference>
<dbReference type="EMBL" id="SRLO01000474">
    <property type="protein sequence ID" value="TNN54788.1"/>
    <property type="molecule type" value="Genomic_DNA"/>
</dbReference>
<name>A0A4Z2GMC9_9TELE</name>
<gene>
    <name evidence="1" type="ORF">EYF80_034994</name>
</gene>
<accession>A0A4Z2GMC9</accession>
<organism evidence="1 2">
    <name type="scientific">Liparis tanakae</name>
    <name type="common">Tanaka's snailfish</name>
    <dbReference type="NCBI Taxonomy" id="230148"/>
    <lineage>
        <taxon>Eukaryota</taxon>
        <taxon>Metazoa</taxon>
        <taxon>Chordata</taxon>
        <taxon>Craniata</taxon>
        <taxon>Vertebrata</taxon>
        <taxon>Euteleostomi</taxon>
        <taxon>Actinopterygii</taxon>
        <taxon>Neopterygii</taxon>
        <taxon>Teleostei</taxon>
        <taxon>Neoteleostei</taxon>
        <taxon>Acanthomorphata</taxon>
        <taxon>Eupercaria</taxon>
        <taxon>Perciformes</taxon>
        <taxon>Cottioidei</taxon>
        <taxon>Cottales</taxon>
        <taxon>Liparidae</taxon>
        <taxon>Liparis</taxon>
    </lineage>
</organism>
<reference evidence="1 2" key="1">
    <citation type="submission" date="2019-03" db="EMBL/GenBank/DDBJ databases">
        <title>First draft genome of Liparis tanakae, snailfish: a comprehensive survey of snailfish specific genes.</title>
        <authorList>
            <person name="Kim W."/>
            <person name="Song I."/>
            <person name="Jeong J.-H."/>
            <person name="Kim D."/>
            <person name="Kim S."/>
            <person name="Ryu S."/>
            <person name="Song J.Y."/>
            <person name="Lee S.K."/>
        </authorList>
    </citation>
    <scope>NUCLEOTIDE SEQUENCE [LARGE SCALE GENOMIC DNA]</scope>
    <source>
        <tissue evidence="1">Muscle</tissue>
    </source>
</reference>
<sequence>MGPELSTHTISFKVSPQHECDALWEKRRRSALSLVDSQFFLQAHSFLPQSKILDGSFFAPQEVREALRAFGQLSHPSSCRRDGLK</sequence>
<dbReference type="AlphaFoldDB" id="A0A4Z2GMC9"/>
<protein>
    <submittedName>
        <fullName evidence="1">Uncharacterized protein</fullName>
    </submittedName>
</protein>
<keyword evidence="2" id="KW-1185">Reference proteome</keyword>
<comment type="caution">
    <text evidence="1">The sequence shown here is derived from an EMBL/GenBank/DDBJ whole genome shotgun (WGS) entry which is preliminary data.</text>
</comment>
<evidence type="ECO:0000313" key="1">
    <source>
        <dbReference type="EMBL" id="TNN54788.1"/>
    </source>
</evidence>
<proteinExistence type="predicted"/>
<evidence type="ECO:0000313" key="2">
    <source>
        <dbReference type="Proteomes" id="UP000314294"/>
    </source>
</evidence>